<feature type="transmembrane region" description="Helical" evidence="2">
    <location>
        <begin position="424"/>
        <end position="442"/>
    </location>
</feature>
<dbReference type="RefSeq" id="WP_344705733.1">
    <property type="nucleotide sequence ID" value="NZ_BAABBQ010000001.1"/>
</dbReference>
<organism evidence="3 4">
    <name type="scientific">Sphingomonas swuensis</name>
    <dbReference type="NCBI Taxonomy" id="977800"/>
    <lineage>
        <taxon>Bacteria</taxon>
        <taxon>Pseudomonadati</taxon>
        <taxon>Pseudomonadota</taxon>
        <taxon>Alphaproteobacteria</taxon>
        <taxon>Sphingomonadales</taxon>
        <taxon>Sphingomonadaceae</taxon>
        <taxon>Sphingomonas</taxon>
    </lineage>
</organism>
<comment type="caution">
    <text evidence="3">The sequence shown here is derived from an EMBL/GenBank/DDBJ whole genome shotgun (WGS) entry which is preliminary data.</text>
</comment>
<feature type="region of interest" description="Disordered" evidence="1">
    <location>
        <begin position="41"/>
        <end position="111"/>
    </location>
</feature>
<feature type="transmembrane region" description="Helical" evidence="2">
    <location>
        <begin position="736"/>
        <end position="759"/>
    </location>
</feature>
<feature type="compositionally biased region" description="Basic and acidic residues" evidence="1">
    <location>
        <begin position="89"/>
        <end position="106"/>
    </location>
</feature>
<feature type="transmembrane region" description="Helical" evidence="2">
    <location>
        <begin position="593"/>
        <end position="615"/>
    </location>
</feature>
<feature type="transmembrane region" description="Helical" evidence="2">
    <location>
        <begin position="275"/>
        <end position="292"/>
    </location>
</feature>
<feature type="compositionally biased region" description="Acidic residues" evidence="1">
    <location>
        <begin position="78"/>
        <end position="88"/>
    </location>
</feature>
<keyword evidence="4" id="KW-1185">Reference proteome</keyword>
<feature type="transmembrane region" description="Helical" evidence="2">
    <location>
        <begin position="895"/>
        <end position="913"/>
    </location>
</feature>
<sequence>MTTMLVLLLLGYVIYLDRRVGKLQQWVAVLETRSWDVPRAQPTAEWAPEPEPADDVEPEVEAPGRLLRAETRPGEQVVADEPEYEPEADFEHETTSEAGTEPRPEPEPVLAADRSRTMAWDDQRPVRGLSFEELFGRKLPIWGGGITLAVAGFLIVKYSIDAGLFSPGLRVIAGLLFGLALVAGAEWARRREDFVQDERVAQALAGAGIASLYGAVLVAANVYQLIGPGLAMVGMAAVTALALALATRFGSPSALLGLAGGLAAPALIGSAEPNVPLLMVYLALAVGGLTAVSRRQRWAWLGIGALLGGFGWSLVLLLTGALDTVSTLALGLFVLLLGLVLPGMALADGNRGRLRLVAAAIAAVQIAALVATGGFTPLNWGLFALLAAAVQWLRRHEPELALLPPLALTVGLLLAFAWPEPSALALALVAAGGLLIFGLPAARRLWTAGGGLVEAGQLAALGLALPLLWHWQQASNPWDAHPPSGLLGLLAGAALAALAWLGWSRPERQGDSRFALLCSTSAACLGLAAADLLPLWAVAIGVAAIAAAVLEVRRQSADPRLEQVAWAFLFLASLALVPGPFETQLNRAMGSDIGLGLQGLLRWLAVAAAAALFAWRASELPLRKVAQGTSLLLAYVGLAQLWPADWLPLLPPLLLLAALLLGRKLRIALLPALASAALLILGWALWPLASWAIPAGGALFGDPLLASDLPVAGEALWRLVLPGAALLLVRHRAFRILGGTLVLVGAHSLFKQLFGLASLADFEARGLAERLVWDGLLLAIAALAWRWREARWAALPLIGAAAAHHLLFTLLLHNPLWASQHVGSIPLFNLLLPMYLVPAAALFLADRRGLVPAQWRVVGHGAQMLLVSLLLLSLLRQAFVGTLLTVPGLSQSEDIARSITAIALAIGFLLWGIRTGERSWRVGSLVLMIGAVAKVFLLDASGLTGLVRIASFVALGLSLIGIGWLYSRQLSRAPAN</sequence>
<dbReference type="EMBL" id="BAABBQ010000001">
    <property type="protein sequence ID" value="GAA4010116.1"/>
    <property type="molecule type" value="Genomic_DNA"/>
</dbReference>
<feature type="transmembrane region" description="Helical" evidence="2">
    <location>
        <begin position="139"/>
        <end position="156"/>
    </location>
</feature>
<feature type="transmembrane region" description="Helical" evidence="2">
    <location>
        <begin position="564"/>
        <end position="581"/>
    </location>
</feature>
<reference evidence="4" key="1">
    <citation type="journal article" date="2019" name="Int. J. Syst. Evol. Microbiol.">
        <title>The Global Catalogue of Microorganisms (GCM) 10K type strain sequencing project: providing services to taxonomists for standard genome sequencing and annotation.</title>
        <authorList>
            <consortium name="The Broad Institute Genomics Platform"/>
            <consortium name="The Broad Institute Genome Sequencing Center for Infectious Disease"/>
            <person name="Wu L."/>
            <person name="Ma J."/>
        </authorList>
    </citation>
    <scope>NUCLEOTIDE SEQUENCE [LARGE SCALE GENOMIC DNA]</scope>
    <source>
        <strain evidence="4">JCM 17563</strain>
    </source>
</reference>
<feature type="transmembrane region" description="Helical" evidence="2">
    <location>
        <begin position="299"/>
        <end position="322"/>
    </location>
</feature>
<accession>A0ABP7SDK8</accession>
<dbReference type="PANTHER" id="PTHR38434:SF1">
    <property type="entry name" value="BLL2549 PROTEIN"/>
    <property type="match status" value="1"/>
</dbReference>
<feature type="transmembrane region" description="Helical" evidence="2">
    <location>
        <begin position="483"/>
        <end position="502"/>
    </location>
</feature>
<feature type="transmembrane region" description="Helical" evidence="2">
    <location>
        <begin position="226"/>
        <end position="246"/>
    </location>
</feature>
<gene>
    <name evidence="3" type="ORF">GCM10022280_04120</name>
</gene>
<feature type="transmembrane region" description="Helical" evidence="2">
    <location>
        <begin position="669"/>
        <end position="689"/>
    </location>
</feature>
<feature type="transmembrane region" description="Helical" evidence="2">
    <location>
        <begin position="536"/>
        <end position="552"/>
    </location>
</feature>
<evidence type="ECO:0008006" key="5">
    <source>
        <dbReference type="Google" id="ProtNLM"/>
    </source>
</evidence>
<dbReference type="Proteomes" id="UP001500235">
    <property type="component" value="Unassembled WGS sequence"/>
</dbReference>
<protein>
    <recommendedName>
        <fullName evidence="5">DUF2339 domain-containing protein</fullName>
    </recommendedName>
</protein>
<feature type="transmembrane region" description="Helical" evidence="2">
    <location>
        <begin position="825"/>
        <end position="845"/>
    </location>
</feature>
<evidence type="ECO:0000313" key="3">
    <source>
        <dbReference type="EMBL" id="GAA4010116.1"/>
    </source>
</evidence>
<feature type="transmembrane region" description="Helical" evidence="2">
    <location>
        <begin position="354"/>
        <end position="371"/>
    </location>
</feature>
<evidence type="ECO:0000256" key="1">
    <source>
        <dbReference type="SAM" id="MobiDB-lite"/>
    </source>
</evidence>
<dbReference type="Pfam" id="PF10101">
    <property type="entry name" value="DUF2339"/>
    <property type="match status" value="1"/>
</dbReference>
<keyword evidence="2" id="KW-1133">Transmembrane helix</keyword>
<feature type="transmembrane region" description="Helical" evidence="2">
    <location>
        <begin position="771"/>
        <end position="787"/>
    </location>
</feature>
<name>A0ABP7SDK8_9SPHN</name>
<proteinExistence type="predicted"/>
<feature type="transmembrane region" description="Helical" evidence="2">
    <location>
        <begin position="168"/>
        <end position="188"/>
    </location>
</feature>
<feature type="transmembrane region" description="Helical" evidence="2">
    <location>
        <begin position="857"/>
        <end position="875"/>
    </location>
</feature>
<dbReference type="PIRSF" id="PIRSF035905">
    <property type="entry name" value="UCP035905_mp"/>
    <property type="match status" value="1"/>
</dbReference>
<feature type="transmembrane region" description="Helical" evidence="2">
    <location>
        <begin position="925"/>
        <end position="943"/>
    </location>
</feature>
<evidence type="ECO:0000313" key="4">
    <source>
        <dbReference type="Proteomes" id="UP001500235"/>
    </source>
</evidence>
<keyword evidence="2" id="KW-0812">Transmembrane</keyword>
<keyword evidence="2" id="KW-0472">Membrane</keyword>
<dbReference type="PANTHER" id="PTHR38434">
    <property type="entry name" value="BLL2549 PROTEIN"/>
    <property type="match status" value="1"/>
</dbReference>
<feature type="transmembrane region" description="Helical" evidence="2">
    <location>
        <begin position="449"/>
        <end position="471"/>
    </location>
</feature>
<feature type="compositionally biased region" description="Acidic residues" evidence="1">
    <location>
        <begin position="51"/>
        <end position="60"/>
    </location>
</feature>
<feature type="transmembrane region" description="Helical" evidence="2">
    <location>
        <begin position="646"/>
        <end position="662"/>
    </location>
</feature>
<feature type="transmembrane region" description="Helical" evidence="2">
    <location>
        <begin position="949"/>
        <end position="967"/>
    </location>
</feature>
<feature type="transmembrane region" description="Helical" evidence="2">
    <location>
        <begin position="328"/>
        <end position="347"/>
    </location>
</feature>
<feature type="transmembrane region" description="Helical" evidence="2">
    <location>
        <begin position="200"/>
        <end position="220"/>
    </location>
</feature>
<dbReference type="InterPro" id="IPR014600">
    <property type="entry name" value="UCP035905_mem"/>
</dbReference>
<evidence type="ECO:0000256" key="2">
    <source>
        <dbReference type="SAM" id="Phobius"/>
    </source>
</evidence>
<feature type="transmembrane region" description="Helical" evidence="2">
    <location>
        <begin position="794"/>
        <end position="813"/>
    </location>
</feature>
<dbReference type="InterPro" id="IPR019286">
    <property type="entry name" value="DUF2339_TM"/>
</dbReference>
<feature type="transmembrane region" description="Helical" evidence="2">
    <location>
        <begin position="709"/>
        <end position="729"/>
    </location>
</feature>